<dbReference type="SUPFAM" id="SSF88723">
    <property type="entry name" value="PIN domain-like"/>
    <property type="match status" value="1"/>
</dbReference>
<sequence length="95" mass="11034">MLLAEYRKYAEAFDALNFFEFLRKRVKIVNPSREEMLKCLDYFPSNQVADAVHAATCLKTGAIIITNDKHFEKIAEKGLIEVWNIKKAIEELLEK</sequence>
<dbReference type="InterPro" id="IPR002716">
    <property type="entry name" value="PIN_dom"/>
</dbReference>
<proteinExistence type="predicted"/>
<evidence type="ECO:0000313" key="3">
    <source>
        <dbReference type="Proteomes" id="UP000015502"/>
    </source>
</evidence>
<protein>
    <recommendedName>
        <fullName evidence="1">PIN domain-containing protein</fullName>
    </recommendedName>
</protein>
<dbReference type="InterPro" id="IPR029060">
    <property type="entry name" value="PIN-like_dom_sf"/>
</dbReference>
<dbReference type="PaxDb" id="523849-OCC_01659"/>
<dbReference type="Proteomes" id="UP000015502">
    <property type="component" value="Chromosome"/>
</dbReference>
<gene>
    <name evidence="2" type="ORF">OCC_01659</name>
</gene>
<dbReference type="EMBL" id="CP006670">
    <property type="protein sequence ID" value="EHR79050.1"/>
    <property type="molecule type" value="Genomic_DNA"/>
</dbReference>
<dbReference type="Pfam" id="PF01850">
    <property type="entry name" value="PIN"/>
    <property type="match status" value="1"/>
</dbReference>
<evidence type="ECO:0000259" key="1">
    <source>
        <dbReference type="Pfam" id="PF01850"/>
    </source>
</evidence>
<dbReference type="AlphaFoldDB" id="H3ZLW3"/>
<dbReference type="KEGG" id="tlt:OCC_01659"/>
<dbReference type="RefSeq" id="WP_004067500.1">
    <property type="nucleotide sequence ID" value="NC_022084.1"/>
</dbReference>
<evidence type="ECO:0000313" key="2">
    <source>
        <dbReference type="EMBL" id="EHR79050.1"/>
    </source>
</evidence>
<accession>H3ZLW3</accession>
<dbReference type="GeneID" id="16549562"/>
<keyword evidence="3" id="KW-1185">Reference proteome</keyword>
<name>H3ZLW3_THELN</name>
<feature type="domain" description="PIN" evidence="1">
    <location>
        <begin position="12"/>
        <end position="76"/>
    </location>
</feature>
<dbReference type="HOGENOM" id="CLU_2366383_0_0_2"/>
<reference evidence="2 3" key="1">
    <citation type="journal article" date="2012" name="J. Bacteriol.">
        <title>Genome sequence of the model hyperthermophilic archaeon Thermococcus litoralis NS-C.</title>
        <authorList>
            <person name="Gardner A.F."/>
            <person name="Kumar S."/>
            <person name="Perler F.B."/>
        </authorList>
    </citation>
    <scope>NUCLEOTIDE SEQUENCE [LARGE SCALE GENOMIC DNA]</scope>
    <source>
        <strain evidence="3">ATCC 51850 / DSM 5473 / JCM 8560 / NS-C</strain>
    </source>
</reference>
<dbReference type="Gene3D" id="3.40.50.1010">
    <property type="entry name" value="5'-nuclease"/>
    <property type="match status" value="1"/>
</dbReference>
<organism evidence="2 3">
    <name type="scientific">Thermococcus litoralis (strain ATCC 51850 / DSM 5473 / JCM 8560 / NS-C)</name>
    <dbReference type="NCBI Taxonomy" id="523849"/>
    <lineage>
        <taxon>Archaea</taxon>
        <taxon>Methanobacteriati</taxon>
        <taxon>Methanobacteriota</taxon>
        <taxon>Thermococci</taxon>
        <taxon>Thermococcales</taxon>
        <taxon>Thermococcaceae</taxon>
        <taxon>Thermococcus</taxon>
    </lineage>
</organism>